<feature type="transmembrane region" description="Helical" evidence="1">
    <location>
        <begin position="23"/>
        <end position="41"/>
    </location>
</feature>
<feature type="domain" description="Amidohydrolase-related" evidence="2">
    <location>
        <begin position="424"/>
        <end position="507"/>
    </location>
</feature>
<dbReference type="GO" id="GO:0006145">
    <property type="term" value="P:purine nucleobase catabolic process"/>
    <property type="evidence" value="ECO:0007669"/>
    <property type="project" value="TreeGrafter"/>
</dbReference>
<keyword evidence="1" id="KW-0812">Transmembrane</keyword>
<gene>
    <name evidence="3" type="ORF">FA15DRAFT_638879</name>
</gene>
<organism evidence="3 4">
    <name type="scientific">Coprinopsis marcescibilis</name>
    <name type="common">Agaric fungus</name>
    <name type="synonym">Psathyrella marcescibilis</name>
    <dbReference type="NCBI Taxonomy" id="230819"/>
    <lineage>
        <taxon>Eukaryota</taxon>
        <taxon>Fungi</taxon>
        <taxon>Dikarya</taxon>
        <taxon>Basidiomycota</taxon>
        <taxon>Agaricomycotina</taxon>
        <taxon>Agaricomycetes</taxon>
        <taxon>Agaricomycetidae</taxon>
        <taxon>Agaricales</taxon>
        <taxon>Agaricineae</taxon>
        <taxon>Psathyrellaceae</taxon>
        <taxon>Coprinopsis</taxon>
    </lineage>
</organism>
<dbReference type="InterPro" id="IPR006680">
    <property type="entry name" value="Amidohydro-rel"/>
</dbReference>
<evidence type="ECO:0000313" key="3">
    <source>
        <dbReference type="EMBL" id="TFK25671.1"/>
    </source>
</evidence>
<name>A0A5C3KYE3_COPMA</name>
<dbReference type="PANTHER" id="PTHR43668">
    <property type="entry name" value="ALLANTOINASE"/>
    <property type="match status" value="1"/>
</dbReference>
<keyword evidence="4" id="KW-1185">Reference proteome</keyword>
<dbReference type="InterPro" id="IPR032466">
    <property type="entry name" value="Metal_Hydrolase"/>
</dbReference>
<dbReference type="SUPFAM" id="SSF51338">
    <property type="entry name" value="Composite domain of metallo-dependent hydrolases"/>
    <property type="match status" value="1"/>
</dbReference>
<dbReference type="Pfam" id="PF01979">
    <property type="entry name" value="Amidohydro_1"/>
    <property type="match status" value="1"/>
</dbReference>
<dbReference type="AlphaFoldDB" id="A0A5C3KYE3"/>
<dbReference type="Gene3D" id="3.20.20.140">
    <property type="entry name" value="Metal-dependent hydrolases"/>
    <property type="match status" value="2"/>
</dbReference>
<evidence type="ECO:0000313" key="4">
    <source>
        <dbReference type="Proteomes" id="UP000307440"/>
    </source>
</evidence>
<sequence>MKWDLPSLPSPSPPRRRSRRHRIMRAFGALTGLSFLAVVFYHSQVYDDLSAVLIKKHHKHKLPHEVAARCQQLHLKAGTDVESFRRRSTSDRFEPGTKPVLIRNGKIWTGRKNGTEVIYGDLLLDKGIIKGIGTLDTAALVNTLGENLVVLDADKAWITPGIVDVHSHLGDDSSPELKGAQDYNSEEEIIAPWLRSLDGLNTHDDSYPLSIAGGVTTALVLPGSGDAIGGQAYVIKLRETSERSPSSMLLEPPYHINNSFPNPNLPPRWRHMKHACGENPSDQFHHSRMDTMWAFREAYNKAQKIKQRQDEFCSRALSKKSWKHASDLEDLGEFPDPLRWEALVDVLRGRVKVNVHCYEAVDLDGIARLSNEFKFPIAAFHHAAEAYLVPDVLKRVHGKTPAVALFASNARYKREAYRASEFAPKILAQNGITVLMKSDHPVLDSRHLLYEAQQAFYYGLPWNLALASVTSNSAEVMGMGHRIGYVEEGFDADIVVWDSHPLALGATPAQVYVDGIPQLSNPQVHKKPANYQRLPRMPNFDKEAAQAVDYEGLPPLKIKKPVEDTVVFTNVKRMMVRTTTGIASVSTGEKESGGTVIVKNGTVACAGEKALCDVAATQLQGTHRVVDLEGGSITPGLTSFGSPLGLQHIEAEPSTNDGTILDPLKNSIPEILGGYSAIVRAADGLEFASRDALLAFRVGVTSAVTAPKSKGFYGGLGVHFSTGASHALEEGAVLQEVTAVHVAVRRTGKPSVSTQIAALRRLLSGKVEGAVGGYFAQVRSGHIPLVVEAHSADIIATLLTLKQHVEVDTRVPLKLTITGGAEAHLLAKEIGAASVGVILSPSRPFPYLWEDRRILPGPPLTSQTSVTALLDQGVTVGIGCQEIWDARNLPFDLRWAAIDAGGRLSEEEIIAIGSSNIEKLLGVERDPDSVELVVTRGGDILDTHSRVAAVISPQRGAIYWLED</sequence>
<evidence type="ECO:0000259" key="2">
    <source>
        <dbReference type="Pfam" id="PF01979"/>
    </source>
</evidence>
<keyword evidence="3" id="KW-0378">Hydrolase</keyword>
<evidence type="ECO:0000256" key="1">
    <source>
        <dbReference type="SAM" id="Phobius"/>
    </source>
</evidence>
<dbReference type="PANTHER" id="PTHR43668:SF5">
    <property type="entry name" value="AMIDOHYDROLASE 3 DOMAIN-CONTAINING PROTEIN"/>
    <property type="match status" value="1"/>
</dbReference>
<protein>
    <submittedName>
        <fullName evidence="3">Amidohydrolase</fullName>
    </submittedName>
</protein>
<dbReference type="GO" id="GO:0004038">
    <property type="term" value="F:allantoinase activity"/>
    <property type="evidence" value="ECO:0007669"/>
    <property type="project" value="TreeGrafter"/>
</dbReference>
<dbReference type="SUPFAM" id="SSF51556">
    <property type="entry name" value="Metallo-dependent hydrolases"/>
    <property type="match status" value="1"/>
</dbReference>
<keyword evidence="1" id="KW-0472">Membrane</keyword>
<dbReference type="GO" id="GO:0005737">
    <property type="term" value="C:cytoplasm"/>
    <property type="evidence" value="ECO:0007669"/>
    <property type="project" value="TreeGrafter"/>
</dbReference>
<keyword evidence="1" id="KW-1133">Transmembrane helix</keyword>
<dbReference type="EMBL" id="ML210183">
    <property type="protein sequence ID" value="TFK25671.1"/>
    <property type="molecule type" value="Genomic_DNA"/>
</dbReference>
<reference evidence="3 4" key="1">
    <citation type="journal article" date="2019" name="Nat. Ecol. Evol.">
        <title>Megaphylogeny resolves global patterns of mushroom evolution.</title>
        <authorList>
            <person name="Varga T."/>
            <person name="Krizsan K."/>
            <person name="Foldi C."/>
            <person name="Dima B."/>
            <person name="Sanchez-Garcia M."/>
            <person name="Sanchez-Ramirez S."/>
            <person name="Szollosi G.J."/>
            <person name="Szarkandi J.G."/>
            <person name="Papp V."/>
            <person name="Albert L."/>
            <person name="Andreopoulos W."/>
            <person name="Angelini C."/>
            <person name="Antonin V."/>
            <person name="Barry K.W."/>
            <person name="Bougher N.L."/>
            <person name="Buchanan P."/>
            <person name="Buyck B."/>
            <person name="Bense V."/>
            <person name="Catcheside P."/>
            <person name="Chovatia M."/>
            <person name="Cooper J."/>
            <person name="Damon W."/>
            <person name="Desjardin D."/>
            <person name="Finy P."/>
            <person name="Geml J."/>
            <person name="Haridas S."/>
            <person name="Hughes K."/>
            <person name="Justo A."/>
            <person name="Karasinski D."/>
            <person name="Kautmanova I."/>
            <person name="Kiss B."/>
            <person name="Kocsube S."/>
            <person name="Kotiranta H."/>
            <person name="LaButti K.M."/>
            <person name="Lechner B.E."/>
            <person name="Liimatainen K."/>
            <person name="Lipzen A."/>
            <person name="Lukacs Z."/>
            <person name="Mihaltcheva S."/>
            <person name="Morgado L.N."/>
            <person name="Niskanen T."/>
            <person name="Noordeloos M.E."/>
            <person name="Ohm R.A."/>
            <person name="Ortiz-Santana B."/>
            <person name="Ovrebo C."/>
            <person name="Racz N."/>
            <person name="Riley R."/>
            <person name="Savchenko A."/>
            <person name="Shiryaev A."/>
            <person name="Soop K."/>
            <person name="Spirin V."/>
            <person name="Szebenyi C."/>
            <person name="Tomsovsky M."/>
            <person name="Tulloss R.E."/>
            <person name="Uehling J."/>
            <person name="Grigoriev I.V."/>
            <person name="Vagvolgyi C."/>
            <person name="Papp T."/>
            <person name="Martin F.M."/>
            <person name="Miettinen O."/>
            <person name="Hibbett D.S."/>
            <person name="Nagy L.G."/>
        </authorList>
    </citation>
    <scope>NUCLEOTIDE SEQUENCE [LARGE SCALE GENOMIC DNA]</scope>
    <source>
        <strain evidence="3 4">CBS 121175</strain>
    </source>
</reference>
<dbReference type="Proteomes" id="UP000307440">
    <property type="component" value="Unassembled WGS sequence"/>
</dbReference>
<proteinExistence type="predicted"/>
<dbReference type="InterPro" id="IPR011059">
    <property type="entry name" value="Metal-dep_hydrolase_composite"/>
</dbReference>
<accession>A0A5C3KYE3</accession>
<dbReference type="OrthoDB" id="10258955at2759"/>
<dbReference type="InterPro" id="IPR050138">
    <property type="entry name" value="DHOase/Allantoinase_Hydrolase"/>
</dbReference>